<dbReference type="Gene3D" id="1.25.10.10">
    <property type="entry name" value="Leucine-rich Repeat Variant"/>
    <property type="match status" value="1"/>
</dbReference>
<keyword evidence="12" id="KW-1185">Reference proteome</keyword>
<proteinExistence type="inferred from homology"/>
<reference evidence="11" key="1">
    <citation type="submission" date="2021-04" db="EMBL/GenBank/DDBJ databases">
        <authorList>
            <consortium name="Wellcome Sanger Institute Data Sharing"/>
        </authorList>
    </citation>
    <scope>NUCLEOTIDE SEQUENCE [LARGE SCALE GENOMIC DNA]</scope>
</reference>
<sequence length="526" mass="58648">LSLLEIPSNQLPFNLFCLPHKRSSMVSLDSIRRDPRWRDPNLHEVISMLSHPMDPVKSNAAAYLQHLCYENDHIKQEVRQLNGVPILVELLDHPKAEVHRKACGALRNISFGKDHNNKMAIKSCDGIQALVRLLRKSSSVEVKELVTGTLWNLSSHEPLKLTVINHGLQTLTDEIIIPHSGWRRDSADPSKMQSAEWTTVFKNTSGCLRNVSSDGAEARQRLRECQGLVDALLHALQSAVVNKDTDNKSVENCVCILRNLSYHVHKEIPGAERFQQEPHANHLMSDAGCFFTFLCLSVEGLELLYQPEVVRLYLSLLTCSHNHNTLEAAAGALQNLAAGHWAWSSYIRATVRKEKGLPILVELLRSDVDKVVRAVAIALRNLAMDRRNKDLIGSYALRDLVGNLPCGQQHPAKNLEGDTVVSILNTIHEIITENPENARALIQGHAVQKLVAINKSSQSARETKAASHVLQTIWAHKDLRNTLIKAGWNKSHFKSGKQGSDDITLPLMDKNQGQQISACIPSAKCY</sequence>
<dbReference type="InterPro" id="IPR000225">
    <property type="entry name" value="Armadillo"/>
</dbReference>
<feature type="repeat" description="ARM" evidence="10">
    <location>
        <begin position="82"/>
        <end position="110"/>
    </location>
</feature>
<dbReference type="GO" id="GO:0005634">
    <property type="term" value="C:nucleus"/>
    <property type="evidence" value="ECO:0007669"/>
    <property type="project" value="UniProtKB-SubCell"/>
</dbReference>
<dbReference type="PANTHER" id="PTHR10372:SF5">
    <property type="entry name" value="SPLICING REGULATOR ARVCF"/>
    <property type="match status" value="1"/>
</dbReference>
<comment type="similarity">
    <text evidence="4">Belongs to the beta-catenin family.</text>
</comment>
<dbReference type="GO" id="GO:0005886">
    <property type="term" value="C:plasma membrane"/>
    <property type="evidence" value="ECO:0007669"/>
    <property type="project" value="TreeGrafter"/>
</dbReference>
<keyword evidence="8" id="KW-0965">Cell junction</keyword>
<dbReference type="SUPFAM" id="SSF48371">
    <property type="entry name" value="ARM repeat"/>
    <property type="match status" value="1"/>
</dbReference>
<evidence type="ECO:0000256" key="3">
    <source>
        <dbReference type="ARBA" id="ARBA00004536"/>
    </source>
</evidence>
<reference evidence="11" key="2">
    <citation type="submission" date="2025-08" db="UniProtKB">
        <authorList>
            <consortium name="Ensembl"/>
        </authorList>
    </citation>
    <scope>IDENTIFICATION</scope>
</reference>
<keyword evidence="9" id="KW-0539">Nucleus</keyword>
<keyword evidence="7" id="KW-0130">Cell adhesion</keyword>
<dbReference type="InterPro" id="IPR016024">
    <property type="entry name" value="ARM-type_fold"/>
</dbReference>
<dbReference type="SMART" id="SM00185">
    <property type="entry name" value="ARM"/>
    <property type="match status" value="6"/>
</dbReference>
<feature type="repeat" description="ARM" evidence="10">
    <location>
        <begin position="125"/>
        <end position="168"/>
    </location>
</feature>
<evidence type="ECO:0000256" key="8">
    <source>
        <dbReference type="ARBA" id="ARBA00022949"/>
    </source>
</evidence>
<evidence type="ECO:0000256" key="10">
    <source>
        <dbReference type="PROSITE-ProRule" id="PRU00259"/>
    </source>
</evidence>
<dbReference type="Ensembl" id="ENSENLT00000027406.1">
    <property type="protein sequence ID" value="ENSENLP00000026581.1"/>
    <property type="gene ID" value="ENSENLG00000011967.1"/>
</dbReference>
<dbReference type="Pfam" id="PF00514">
    <property type="entry name" value="Arm"/>
    <property type="match status" value="4"/>
</dbReference>
<evidence type="ECO:0000256" key="6">
    <source>
        <dbReference type="ARBA" id="ARBA00022737"/>
    </source>
</evidence>
<dbReference type="OMA" id="NQGWKNG"/>
<reference evidence="11" key="3">
    <citation type="submission" date="2025-09" db="UniProtKB">
        <authorList>
            <consortium name="Ensembl"/>
        </authorList>
    </citation>
    <scope>IDENTIFICATION</scope>
</reference>
<dbReference type="InterPro" id="IPR028435">
    <property type="entry name" value="Plakophilin/d_Catenin"/>
</dbReference>
<evidence type="ECO:0000256" key="9">
    <source>
        <dbReference type="ARBA" id="ARBA00023242"/>
    </source>
</evidence>
<evidence type="ECO:0000256" key="5">
    <source>
        <dbReference type="ARBA" id="ARBA00022490"/>
    </source>
</evidence>
<dbReference type="PANTHER" id="PTHR10372">
    <property type="entry name" value="PLAKOPHILLIN-RELATED"/>
    <property type="match status" value="1"/>
</dbReference>
<dbReference type="InterPro" id="IPR011989">
    <property type="entry name" value="ARM-like"/>
</dbReference>
<comment type="subcellular location">
    <subcellularLocation>
        <location evidence="3">Cell junction</location>
        <location evidence="3">Adherens junction</location>
    </subcellularLocation>
    <subcellularLocation>
        <location evidence="2">Cytoplasm</location>
    </subcellularLocation>
    <subcellularLocation>
        <location evidence="1">Nucleus</location>
    </subcellularLocation>
</comment>
<dbReference type="AlphaFoldDB" id="A0A665V4J8"/>
<dbReference type="GO" id="GO:0005737">
    <property type="term" value="C:cytoplasm"/>
    <property type="evidence" value="ECO:0007669"/>
    <property type="project" value="UniProtKB-SubCell"/>
</dbReference>
<dbReference type="InParanoid" id="A0A665V4J8"/>
<protein>
    <submittedName>
        <fullName evidence="11">ARVCF delta catenin family member a</fullName>
    </submittedName>
</protein>
<dbReference type="Proteomes" id="UP000472264">
    <property type="component" value="Chromosome 12"/>
</dbReference>
<organism evidence="11 12">
    <name type="scientific">Echeneis naucrates</name>
    <name type="common">Live sharksucker</name>
    <dbReference type="NCBI Taxonomy" id="173247"/>
    <lineage>
        <taxon>Eukaryota</taxon>
        <taxon>Metazoa</taxon>
        <taxon>Chordata</taxon>
        <taxon>Craniata</taxon>
        <taxon>Vertebrata</taxon>
        <taxon>Euteleostomi</taxon>
        <taxon>Actinopterygii</taxon>
        <taxon>Neopterygii</taxon>
        <taxon>Teleostei</taxon>
        <taxon>Neoteleostei</taxon>
        <taxon>Acanthomorphata</taxon>
        <taxon>Carangaria</taxon>
        <taxon>Carangiformes</taxon>
        <taxon>Echeneidae</taxon>
        <taxon>Echeneis</taxon>
    </lineage>
</organism>
<name>A0A665V4J8_ECHNA</name>
<evidence type="ECO:0000256" key="7">
    <source>
        <dbReference type="ARBA" id="ARBA00022889"/>
    </source>
</evidence>
<dbReference type="PROSITE" id="PS50176">
    <property type="entry name" value="ARM_REPEAT"/>
    <property type="match status" value="3"/>
</dbReference>
<accession>A0A665V4J8</accession>
<evidence type="ECO:0000256" key="4">
    <source>
        <dbReference type="ARBA" id="ARBA00005462"/>
    </source>
</evidence>
<evidence type="ECO:0000313" key="11">
    <source>
        <dbReference type="Ensembl" id="ENSENLP00000026581.1"/>
    </source>
</evidence>
<dbReference type="GO" id="GO:0005912">
    <property type="term" value="C:adherens junction"/>
    <property type="evidence" value="ECO:0007669"/>
    <property type="project" value="UniProtKB-SubCell"/>
</dbReference>
<feature type="repeat" description="ARM" evidence="10">
    <location>
        <begin position="355"/>
        <end position="392"/>
    </location>
</feature>
<keyword evidence="5" id="KW-0963">Cytoplasm</keyword>
<dbReference type="FunFam" id="1.25.10.10:FF:000007">
    <property type="entry name" value="ARVCF, delta catenin family member"/>
    <property type="match status" value="1"/>
</dbReference>
<dbReference type="GO" id="GO:0098609">
    <property type="term" value="P:cell-cell adhesion"/>
    <property type="evidence" value="ECO:0007669"/>
    <property type="project" value="InterPro"/>
</dbReference>
<keyword evidence="6" id="KW-0677">Repeat</keyword>
<evidence type="ECO:0000256" key="2">
    <source>
        <dbReference type="ARBA" id="ARBA00004496"/>
    </source>
</evidence>
<evidence type="ECO:0000256" key="1">
    <source>
        <dbReference type="ARBA" id="ARBA00004123"/>
    </source>
</evidence>
<evidence type="ECO:0000313" key="12">
    <source>
        <dbReference type="Proteomes" id="UP000472264"/>
    </source>
</evidence>